<feature type="compositionally biased region" description="Basic and acidic residues" evidence="1">
    <location>
        <begin position="143"/>
        <end position="156"/>
    </location>
</feature>
<organism evidence="3">
    <name type="scientific">Alexandrium catenella</name>
    <name type="common">Red tide dinoflagellate</name>
    <name type="synonym">Gonyaulax catenella</name>
    <dbReference type="NCBI Taxonomy" id="2925"/>
    <lineage>
        <taxon>Eukaryota</taxon>
        <taxon>Sar</taxon>
        <taxon>Alveolata</taxon>
        <taxon>Dinophyceae</taxon>
        <taxon>Gonyaulacales</taxon>
        <taxon>Pyrocystaceae</taxon>
        <taxon>Alexandrium</taxon>
    </lineage>
</organism>
<feature type="compositionally biased region" description="Basic and acidic residues" evidence="1">
    <location>
        <begin position="165"/>
        <end position="176"/>
    </location>
</feature>
<sequence>MALMVGLAYVNLLVPWLPLLILQSIAILWMGRTMQSAVRGLSKLLIDTPLCNFYKILWVAMLVLFLDCLRQVLMPRSPDTSGTAADAERMYEQHAAREGALAWALNLVTMLAAMALHVINGQTIKIEMDRDIMKKQAAQQGEFTKRLLEADEKKAEATATPETKMPTKEAKEAAESKDDDNEELRKRS</sequence>
<feature type="transmembrane region" description="Helical" evidence="2">
    <location>
        <begin position="12"/>
        <end position="31"/>
    </location>
</feature>
<dbReference type="AlphaFoldDB" id="A0A7S1WSA9"/>
<feature type="transmembrane region" description="Helical" evidence="2">
    <location>
        <begin position="52"/>
        <end position="73"/>
    </location>
</feature>
<keyword evidence="2" id="KW-0472">Membrane</keyword>
<evidence type="ECO:0000256" key="2">
    <source>
        <dbReference type="SAM" id="Phobius"/>
    </source>
</evidence>
<evidence type="ECO:0000313" key="3">
    <source>
        <dbReference type="EMBL" id="CAD9184529.1"/>
    </source>
</evidence>
<dbReference type="EMBL" id="HBGE01102793">
    <property type="protein sequence ID" value="CAD9184529.1"/>
    <property type="molecule type" value="Transcribed_RNA"/>
</dbReference>
<feature type="transmembrane region" description="Helical" evidence="2">
    <location>
        <begin position="100"/>
        <end position="120"/>
    </location>
</feature>
<protein>
    <recommendedName>
        <fullName evidence="4">BAP29/BAP31 transmembrane domain-containing protein</fullName>
    </recommendedName>
</protein>
<gene>
    <name evidence="3" type="ORF">ACAT0790_LOCUS61301</name>
</gene>
<keyword evidence="2" id="KW-0812">Transmembrane</keyword>
<feature type="region of interest" description="Disordered" evidence="1">
    <location>
        <begin position="143"/>
        <end position="188"/>
    </location>
</feature>
<name>A0A7S1WSA9_ALECA</name>
<evidence type="ECO:0000256" key="1">
    <source>
        <dbReference type="SAM" id="MobiDB-lite"/>
    </source>
</evidence>
<keyword evidence="2" id="KW-1133">Transmembrane helix</keyword>
<reference evidence="3" key="1">
    <citation type="submission" date="2021-01" db="EMBL/GenBank/DDBJ databases">
        <authorList>
            <person name="Corre E."/>
            <person name="Pelletier E."/>
            <person name="Niang G."/>
            <person name="Scheremetjew M."/>
            <person name="Finn R."/>
            <person name="Kale V."/>
            <person name="Holt S."/>
            <person name="Cochrane G."/>
            <person name="Meng A."/>
            <person name="Brown T."/>
            <person name="Cohen L."/>
        </authorList>
    </citation>
    <scope>NUCLEOTIDE SEQUENCE</scope>
    <source>
        <strain evidence="3">OF101</strain>
    </source>
</reference>
<evidence type="ECO:0008006" key="4">
    <source>
        <dbReference type="Google" id="ProtNLM"/>
    </source>
</evidence>
<proteinExistence type="predicted"/>
<accession>A0A7S1WSA9</accession>